<evidence type="ECO:0000256" key="1">
    <source>
        <dbReference type="SAM" id="MobiDB-lite"/>
    </source>
</evidence>
<feature type="region of interest" description="Disordered" evidence="1">
    <location>
        <begin position="1"/>
        <end position="57"/>
    </location>
</feature>
<feature type="compositionally biased region" description="Low complexity" evidence="1">
    <location>
        <begin position="111"/>
        <end position="122"/>
    </location>
</feature>
<feature type="compositionally biased region" description="Polar residues" evidence="1">
    <location>
        <begin position="254"/>
        <end position="273"/>
    </location>
</feature>
<dbReference type="EMBL" id="JASNWA010000003">
    <property type="protein sequence ID" value="KAK3178113.1"/>
    <property type="molecule type" value="Genomic_DNA"/>
</dbReference>
<feature type="region of interest" description="Disordered" evidence="1">
    <location>
        <begin position="207"/>
        <end position="298"/>
    </location>
</feature>
<feature type="compositionally biased region" description="Polar residues" evidence="1">
    <location>
        <begin position="351"/>
        <end position="360"/>
    </location>
</feature>
<comment type="caution">
    <text evidence="2">The sequence shown here is derived from an EMBL/GenBank/DDBJ whole genome shotgun (WGS) entry which is preliminary data.</text>
</comment>
<protein>
    <submittedName>
        <fullName evidence="2">Uncharacterized protein</fullName>
    </submittedName>
</protein>
<feature type="region of interest" description="Disordered" evidence="1">
    <location>
        <begin position="343"/>
        <end position="393"/>
    </location>
</feature>
<organism evidence="2 3">
    <name type="scientific">Lepraria neglecta</name>
    <dbReference type="NCBI Taxonomy" id="209136"/>
    <lineage>
        <taxon>Eukaryota</taxon>
        <taxon>Fungi</taxon>
        <taxon>Dikarya</taxon>
        <taxon>Ascomycota</taxon>
        <taxon>Pezizomycotina</taxon>
        <taxon>Lecanoromycetes</taxon>
        <taxon>OSLEUM clade</taxon>
        <taxon>Lecanoromycetidae</taxon>
        <taxon>Lecanorales</taxon>
        <taxon>Lecanorineae</taxon>
        <taxon>Stereocaulaceae</taxon>
        <taxon>Lepraria</taxon>
    </lineage>
</organism>
<sequence length="482" mass="53227">MPMACPPISHHRSAFPPRRSVNVAADPPHRLDQSAGSQGAATSKQHHYSPQQHPRSLDYLGLEAMVEARRRSTKRPFEPYRKCGYSFGYRGPAARASNVHADRKSQAAGRQQLQVNSSTQQQYGHQLPARNLDRLHPETLVTRRHQRSGDENLEGFREEPVREERLDGMDDEEVDNSVYNAEDEQRQQLIRTLDLLDIDALTGQEREKRFEDVSGEPRRETRRIHKNEGDGGTEEKLEEQHNKPDPAPKHNKLKANTSPHQSFSHQSLPSSEVNCHRQPSQSAPAPPPTADDPSPLEIINAHQPFKPHWFNAGTVNKRPLYQVTFNLLDPDMVSTVTHHEKCPRGVHGSEYLQNGANVKTQENEAEDGARSAKEGSGGYGSQLRGGEDEDASTSAAIITPAPEVAAYSPVEPTLEDPAEPALETAVDLLAEFVSEAAAVTAPEAATKVGEKRKAEDAVEVLEAGEVDVGRKVAKMGDWLGGF</sequence>
<evidence type="ECO:0000313" key="2">
    <source>
        <dbReference type="EMBL" id="KAK3178113.1"/>
    </source>
</evidence>
<feature type="compositionally biased region" description="Polar residues" evidence="1">
    <location>
        <begin position="34"/>
        <end position="54"/>
    </location>
</feature>
<dbReference type="Proteomes" id="UP001276659">
    <property type="component" value="Unassembled WGS sequence"/>
</dbReference>
<feature type="compositionally biased region" description="Basic and acidic residues" evidence="1">
    <location>
        <begin position="226"/>
        <end position="248"/>
    </location>
</feature>
<name>A0AAD9ZG91_9LECA</name>
<feature type="region of interest" description="Disordered" evidence="1">
    <location>
        <begin position="96"/>
        <end position="182"/>
    </location>
</feature>
<keyword evidence="3" id="KW-1185">Reference proteome</keyword>
<accession>A0AAD9ZG91</accession>
<proteinExistence type="predicted"/>
<feature type="compositionally biased region" description="Basic and acidic residues" evidence="1">
    <location>
        <begin position="147"/>
        <end position="168"/>
    </location>
</feature>
<gene>
    <name evidence="2" type="ORF">OEA41_000246</name>
</gene>
<feature type="compositionally biased region" description="Basic and acidic residues" evidence="1">
    <location>
        <begin position="207"/>
        <end position="219"/>
    </location>
</feature>
<reference evidence="2" key="1">
    <citation type="submission" date="2022-11" db="EMBL/GenBank/DDBJ databases">
        <title>Chromosomal genome sequence assembly and mating type (MAT) locus characterization of the leprose asexual lichenized fungus Lepraria neglecta (Nyl.) Erichsen.</title>
        <authorList>
            <person name="Allen J.L."/>
            <person name="Pfeffer B."/>
        </authorList>
    </citation>
    <scope>NUCLEOTIDE SEQUENCE</scope>
    <source>
        <strain evidence="2">Allen 5258</strain>
    </source>
</reference>
<evidence type="ECO:0000313" key="3">
    <source>
        <dbReference type="Proteomes" id="UP001276659"/>
    </source>
</evidence>
<dbReference type="AlphaFoldDB" id="A0AAD9ZG91"/>